<sequence length="289" mass="31935">MSTSTASEKSGLKVSRFDSVTSLFLALILFLGCFALMLLIIWWLSGDPKADAAPIEITYSGTENPPGFERDFEPPGAEEVEDLMEPTLEDTLEAVTDAVSTVAGAPTSSNTPTAATTKGTGKGDSRRPGPPGEGIDAIPEYERWELTFNAKGRDDYARQLDFYKIELCAFGGGRNGLDIASNLANSPRKRTTADPSTEKRIYFSWKRTNPLRQFDLQLLGQAGIQTTRRSTVMLINEEMKQTLLRLEKDYCEKAGKKFPESIAKTYFESSAGGGGYEWKLIDQRYRPGR</sequence>
<dbReference type="OrthoDB" id="264874at2"/>
<dbReference type="RefSeq" id="WP_145268400.1">
    <property type="nucleotide sequence ID" value="NZ_CP036272.1"/>
</dbReference>
<evidence type="ECO:0000256" key="2">
    <source>
        <dbReference type="SAM" id="Phobius"/>
    </source>
</evidence>
<name>A0A517SNN4_9BACT</name>
<evidence type="ECO:0000313" key="4">
    <source>
        <dbReference type="Proteomes" id="UP000315003"/>
    </source>
</evidence>
<keyword evidence="2" id="KW-0472">Membrane</keyword>
<dbReference type="Proteomes" id="UP000315003">
    <property type="component" value="Chromosome"/>
</dbReference>
<protein>
    <submittedName>
        <fullName evidence="3">Uncharacterized protein</fullName>
    </submittedName>
</protein>
<evidence type="ECO:0000256" key="1">
    <source>
        <dbReference type="SAM" id="MobiDB-lite"/>
    </source>
</evidence>
<keyword evidence="2" id="KW-1133">Transmembrane helix</keyword>
<feature type="transmembrane region" description="Helical" evidence="2">
    <location>
        <begin position="20"/>
        <end position="44"/>
    </location>
</feature>
<organism evidence="3 4">
    <name type="scientific">Stieleria bergensis</name>
    <dbReference type="NCBI Taxonomy" id="2528025"/>
    <lineage>
        <taxon>Bacteria</taxon>
        <taxon>Pseudomonadati</taxon>
        <taxon>Planctomycetota</taxon>
        <taxon>Planctomycetia</taxon>
        <taxon>Pirellulales</taxon>
        <taxon>Pirellulaceae</taxon>
        <taxon>Stieleria</taxon>
    </lineage>
</organism>
<dbReference type="AlphaFoldDB" id="A0A517SNN4"/>
<feature type="compositionally biased region" description="Low complexity" evidence="1">
    <location>
        <begin position="103"/>
        <end position="119"/>
    </location>
</feature>
<feature type="region of interest" description="Disordered" evidence="1">
    <location>
        <begin position="101"/>
        <end position="137"/>
    </location>
</feature>
<dbReference type="EMBL" id="CP036272">
    <property type="protein sequence ID" value="QDT57733.1"/>
    <property type="molecule type" value="Genomic_DNA"/>
</dbReference>
<keyword evidence="2" id="KW-0812">Transmembrane</keyword>
<keyword evidence="4" id="KW-1185">Reference proteome</keyword>
<reference evidence="3 4" key="1">
    <citation type="submission" date="2019-02" db="EMBL/GenBank/DDBJ databases">
        <title>Deep-cultivation of Planctomycetes and their phenomic and genomic characterization uncovers novel biology.</title>
        <authorList>
            <person name="Wiegand S."/>
            <person name="Jogler M."/>
            <person name="Boedeker C."/>
            <person name="Pinto D."/>
            <person name="Vollmers J."/>
            <person name="Rivas-Marin E."/>
            <person name="Kohn T."/>
            <person name="Peeters S.H."/>
            <person name="Heuer A."/>
            <person name="Rast P."/>
            <person name="Oberbeckmann S."/>
            <person name="Bunk B."/>
            <person name="Jeske O."/>
            <person name="Meyerdierks A."/>
            <person name="Storesund J.E."/>
            <person name="Kallscheuer N."/>
            <person name="Luecker S."/>
            <person name="Lage O.M."/>
            <person name="Pohl T."/>
            <person name="Merkel B.J."/>
            <person name="Hornburger P."/>
            <person name="Mueller R.-W."/>
            <person name="Bruemmer F."/>
            <person name="Labrenz M."/>
            <person name="Spormann A.M."/>
            <person name="Op den Camp H."/>
            <person name="Overmann J."/>
            <person name="Amann R."/>
            <person name="Jetten M.S.M."/>
            <person name="Mascher T."/>
            <person name="Medema M.H."/>
            <person name="Devos D.P."/>
            <person name="Kaster A.-K."/>
            <person name="Ovreas L."/>
            <person name="Rohde M."/>
            <person name="Galperin M.Y."/>
            <person name="Jogler C."/>
        </authorList>
    </citation>
    <scope>NUCLEOTIDE SEQUENCE [LARGE SCALE GENOMIC DNA]</scope>
    <source>
        <strain evidence="3 4">SV_7m_r</strain>
    </source>
</reference>
<proteinExistence type="predicted"/>
<evidence type="ECO:0000313" key="3">
    <source>
        <dbReference type="EMBL" id="QDT57733.1"/>
    </source>
</evidence>
<gene>
    <name evidence="3" type="ORF">SV7mr_02170</name>
</gene>
<accession>A0A517SNN4</accession>